<evidence type="ECO:0000259" key="6">
    <source>
        <dbReference type="PROSITE" id="PS50126"/>
    </source>
</evidence>
<dbReference type="Gene3D" id="2.40.50.140">
    <property type="entry name" value="Nucleic acid-binding proteins"/>
    <property type="match status" value="4"/>
</dbReference>
<evidence type="ECO:0000256" key="4">
    <source>
        <dbReference type="ARBA" id="ARBA00023242"/>
    </source>
</evidence>
<dbReference type="PROSITE" id="PS50126">
    <property type="entry name" value="S1"/>
    <property type="match status" value="8"/>
</dbReference>
<evidence type="ECO:0000256" key="2">
    <source>
        <dbReference type="ARBA" id="ARBA00022552"/>
    </source>
</evidence>
<dbReference type="SMART" id="SM00386">
    <property type="entry name" value="HAT"/>
    <property type="match status" value="3"/>
</dbReference>
<feature type="domain" description="S1 motif" evidence="6">
    <location>
        <begin position="64"/>
        <end position="152"/>
    </location>
</feature>
<dbReference type="GO" id="GO:0003723">
    <property type="term" value="F:RNA binding"/>
    <property type="evidence" value="ECO:0007669"/>
    <property type="project" value="TreeGrafter"/>
</dbReference>
<dbReference type="PANTHER" id="PTHR23270:SF10">
    <property type="entry name" value="PROTEIN RRP5 HOMOLOG"/>
    <property type="match status" value="1"/>
</dbReference>
<dbReference type="GO" id="GO:0032040">
    <property type="term" value="C:small-subunit processome"/>
    <property type="evidence" value="ECO:0007669"/>
    <property type="project" value="TreeGrafter"/>
</dbReference>
<dbReference type="Pfam" id="PF00575">
    <property type="entry name" value="S1"/>
    <property type="match status" value="1"/>
</dbReference>
<dbReference type="InterPro" id="IPR003029">
    <property type="entry name" value="S1_domain"/>
</dbReference>
<dbReference type="InterPro" id="IPR011990">
    <property type="entry name" value="TPR-like_helical_dom_sf"/>
</dbReference>
<dbReference type="InterPro" id="IPR012340">
    <property type="entry name" value="NA-bd_OB-fold"/>
</dbReference>
<feature type="compositionally biased region" description="Basic and acidic residues" evidence="5">
    <location>
        <begin position="1253"/>
        <end position="1266"/>
    </location>
</feature>
<dbReference type="RefSeq" id="XP_052122498.1">
    <property type="nucleotide sequence ID" value="XM_052266538.1"/>
</dbReference>
<feature type="domain" description="S1 motif" evidence="6">
    <location>
        <begin position="357"/>
        <end position="450"/>
    </location>
</feature>
<evidence type="ECO:0000313" key="7">
    <source>
        <dbReference type="Proteomes" id="UP000504606"/>
    </source>
</evidence>
<dbReference type="GO" id="GO:0006364">
    <property type="term" value="P:rRNA processing"/>
    <property type="evidence" value="ECO:0007669"/>
    <property type="project" value="UniProtKB-KW"/>
</dbReference>
<evidence type="ECO:0000256" key="3">
    <source>
        <dbReference type="ARBA" id="ARBA00022737"/>
    </source>
</evidence>
<evidence type="ECO:0000256" key="5">
    <source>
        <dbReference type="SAM" id="MobiDB-lite"/>
    </source>
</evidence>
<dbReference type="PANTHER" id="PTHR23270">
    <property type="entry name" value="PROGRAMMED CELL DEATH PROTEIN 11 PRE-RRNA PROCESSING PROTEIN RRP5"/>
    <property type="match status" value="1"/>
</dbReference>
<comment type="subcellular location">
    <subcellularLocation>
        <location evidence="1">Nucleus</location>
        <location evidence="1">Nucleolus</location>
    </subcellularLocation>
</comment>
<dbReference type="SUPFAM" id="SSF48452">
    <property type="entry name" value="TPR-like"/>
    <property type="match status" value="1"/>
</dbReference>
<dbReference type="Proteomes" id="UP000504606">
    <property type="component" value="Unplaced"/>
</dbReference>
<dbReference type="KEGG" id="foc:113209230"/>
<dbReference type="Pfam" id="PF23231">
    <property type="entry name" value="HAT_Syf1_CNRKL1_C"/>
    <property type="match status" value="1"/>
</dbReference>
<keyword evidence="2" id="KW-0698">rRNA processing</keyword>
<dbReference type="CDD" id="cd00164">
    <property type="entry name" value="S1_like"/>
    <property type="match status" value="1"/>
</dbReference>
<keyword evidence="7" id="KW-1185">Reference proteome</keyword>
<evidence type="ECO:0000256" key="1">
    <source>
        <dbReference type="ARBA" id="ARBA00004604"/>
    </source>
</evidence>
<dbReference type="SMART" id="SM00316">
    <property type="entry name" value="S1"/>
    <property type="match status" value="7"/>
</dbReference>
<reference evidence="8 9" key="1">
    <citation type="submission" date="2025-04" db="UniProtKB">
        <authorList>
            <consortium name="RefSeq"/>
        </authorList>
    </citation>
    <scope>IDENTIFICATION</scope>
    <source>
        <tissue evidence="8 9">Whole organism</tissue>
    </source>
</reference>
<feature type="domain" description="S1 motif" evidence="6">
    <location>
        <begin position="460"/>
        <end position="528"/>
    </location>
</feature>
<dbReference type="SUPFAM" id="SSF50249">
    <property type="entry name" value="Nucleic acid-binding proteins"/>
    <property type="match status" value="4"/>
</dbReference>
<feature type="region of interest" description="Disordered" evidence="5">
    <location>
        <begin position="1228"/>
        <end position="1266"/>
    </location>
</feature>
<dbReference type="Gene3D" id="1.25.40.10">
    <property type="entry name" value="Tetratricopeptide repeat domain"/>
    <property type="match status" value="1"/>
</dbReference>
<organism evidence="7 8">
    <name type="scientific">Frankliniella occidentalis</name>
    <name type="common">Western flower thrips</name>
    <name type="synonym">Euthrips occidentalis</name>
    <dbReference type="NCBI Taxonomy" id="133901"/>
    <lineage>
        <taxon>Eukaryota</taxon>
        <taxon>Metazoa</taxon>
        <taxon>Ecdysozoa</taxon>
        <taxon>Arthropoda</taxon>
        <taxon>Hexapoda</taxon>
        <taxon>Insecta</taxon>
        <taxon>Pterygota</taxon>
        <taxon>Neoptera</taxon>
        <taxon>Paraneoptera</taxon>
        <taxon>Thysanoptera</taxon>
        <taxon>Terebrantia</taxon>
        <taxon>Thripoidea</taxon>
        <taxon>Thripidae</taxon>
        <taxon>Frankliniella</taxon>
    </lineage>
</organism>
<keyword evidence="3" id="KW-0677">Repeat</keyword>
<evidence type="ECO:0000313" key="9">
    <source>
        <dbReference type="RefSeq" id="XP_052122498.1"/>
    </source>
</evidence>
<evidence type="ECO:0000313" key="8">
    <source>
        <dbReference type="RefSeq" id="XP_026282435.1"/>
    </source>
</evidence>
<dbReference type="CTD" id="42899"/>
<protein>
    <submittedName>
        <fullName evidence="8 9">Protein RRP5 homolog</fullName>
    </submittedName>
</protein>
<feature type="region of interest" description="Disordered" evidence="5">
    <location>
        <begin position="1066"/>
        <end position="1149"/>
    </location>
</feature>
<dbReference type="InterPro" id="IPR045209">
    <property type="entry name" value="Rrp5"/>
</dbReference>
<keyword evidence="4" id="KW-0539">Nucleus</keyword>
<feature type="domain" description="S1 motif" evidence="6">
    <location>
        <begin position="548"/>
        <end position="611"/>
    </location>
</feature>
<accession>A0A6J1SSY0</accession>
<feature type="domain" description="S1 motif" evidence="6">
    <location>
        <begin position="630"/>
        <end position="707"/>
    </location>
</feature>
<gene>
    <name evidence="8 9" type="primary">LOC113209230</name>
</gene>
<feature type="domain" description="S1 motif" evidence="6">
    <location>
        <begin position="169"/>
        <end position="242"/>
    </location>
</feature>
<dbReference type="FunFam" id="2.40.50.140:FF:000103">
    <property type="entry name" value="protein RRP5 homolog"/>
    <property type="match status" value="1"/>
</dbReference>
<dbReference type="GeneID" id="113209230"/>
<feature type="region of interest" description="Disordered" evidence="5">
    <location>
        <begin position="1192"/>
        <end position="1212"/>
    </location>
</feature>
<dbReference type="InterPro" id="IPR003107">
    <property type="entry name" value="HAT"/>
</dbReference>
<proteinExistence type="predicted"/>
<feature type="domain" description="S1 motif" evidence="6">
    <location>
        <begin position="733"/>
        <end position="805"/>
    </location>
</feature>
<name>A0A6J1SSY0_FRAOC</name>
<dbReference type="CDD" id="cd05693">
    <property type="entry name" value="S1_Rrp5_repeat_hs1_sc1"/>
    <property type="match status" value="1"/>
</dbReference>
<dbReference type="OrthoDB" id="412781at2759"/>
<dbReference type="InterPro" id="IPR048059">
    <property type="entry name" value="Rrp5_S1_rpt_hs1_sc1"/>
</dbReference>
<dbReference type="InterPro" id="IPR055430">
    <property type="entry name" value="HAT_Syf1_CNRKL1_C"/>
</dbReference>
<dbReference type="RefSeq" id="XP_026282435.1">
    <property type="nucleotide sequence ID" value="XM_026426650.2"/>
</dbReference>
<feature type="compositionally biased region" description="Acidic residues" evidence="5">
    <location>
        <begin position="1066"/>
        <end position="1087"/>
    </location>
</feature>
<feature type="compositionally biased region" description="Basic and acidic residues" evidence="5">
    <location>
        <begin position="1088"/>
        <end position="1099"/>
    </location>
</feature>
<sequence>MAIEEKAFPRGGAPVFSNTKKSNLFDQKKKKIKNKKKVKHQAVTGSDPKLISLDDLSYKTLTEGMIVLGRVTEITDYYLHVSLPGLISGRVPVTQISEPYSQLLQSMSQSDDNIEALCPLSELFYKGQLVLAQVWQIRKTSDNRHVITLSLDPRVLYTAWSHAAMAKKGLIITAAVKSKEEHGYVMDCGVNGLRSFLKDDKVQSYCDTFNSGRPLAVGQLVRTVVVKGEPSPAASKVELSADPDDVCKHEINGSQPVDMQHIMPGMRFKLSVADSMRDGVMVNFMSSSGYLHRNHIPISSSAKEAMPHLEHGSSIFGRVLYITPIVKHVFFSALPCVSDPLMEIPKPSPAETNFGIGDTVNSAKVTGVSGKGIFLNLGKKNSKVRGFVPERRIGFNFKGKVEDDANSATMLQRLRDKYPLGSTVRCRLIHYDSMIETYVCSMEKSVLNEKYLTFSDVQVSSVVPCVVDQIRDGGIVVRVGMLNGFVPAAHSADVPLHQPAKKYNPGLRVTGRVLKVDLDKHKLIITLKNSLVTSQDPIIMSCQSARKGTCYTGTVVAISSKGAIVSFFGDAKGFLENSEHCVPTGHKFFLGQLVRCYVLRRNDNQLKLTLIPPSQSFKLDQAACKTVLVGQAYTLEVLSVENDGLQVKITDEGESYNATGVIPIFQLSDNLDMCKLLLATFEIGTVLTNVWCFSNGKGKEPVVFSMRSSVTQFFKGTHGKIASKKLLEAVCPGWILPCSVQKIHPSYLLLQVPLASVSGLVKVSRELVCEQDEDILSIGLVEGQGIQAKVLKVIAEKNTLLLGCRKSELWDGELETCVLYLSKYLSDQERLQEYAKKAGSPLGAFNVGGKVSGVVSEKTDWGFVLKLTNGARGEVTFFNAESDDLDVGTRVNGKILNIDFLRGHVELSIRKEVCASIHERSSETGLFIDPDVQLRGPTLLVTPEFILIRLKGENKPCLAYIPTYLYPHGKSILSAPEPFFGIDRKVIVKRCSNGIVICLPKEVVENRKKIIKQKEKIEKKKTVKKERYFQIMAPEDIKKEDEDDELESAQRVLDTQNDIKIIDAEMDEISDQESVDVSDDSDSDSPDNLEKKSDHEKENVTQNSSKLGKRKLSNVGQDLELSENSKVKKKKNKELSLNESNDPEVEEVTIKKKRKDACLEALQDDGPSGLGPQAKKKKKKVIEVDLESIDDSACGDNLVSSNGKKPTLENPGFMWDIDPTKFMEVLEPTKDNSSSDDDSDEDQNPKKKKSKKSAAERREATRLEEERLQKVERELLDPNRQLSSCDDFDRTVLANPDNSAIWLRYMAFHLQATEIEKARAVAHRAIKSISYREEQEKLNVWLGLLNLENLYGTPDSLKTTLDQALQSNDPYKIRTHMVRLYAENGKNRELESEVRLVVKKFKETPGMWLDIGTVLMTCGYIDKARTILQQALPHMRSKKESVDLVVQFALMEARNNNMEQAKALMDPILASYPKRLDVWIVYCDMLVRAKEIAEARELLERAVSQKMPSQKMKTLFTKYLQFEEVHGSTEGQEKVRKMAADYVKQVSGEDTKEDI</sequence>
<feature type="domain" description="S1 motif" evidence="6">
    <location>
        <begin position="848"/>
        <end position="910"/>
    </location>
</feature>